<dbReference type="AlphaFoldDB" id="A0A543AWU3"/>
<gene>
    <name evidence="3" type="ORF">FB566_2585</name>
</gene>
<evidence type="ECO:0000256" key="1">
    <source>
        <dbReference type="SAM" id="MobiDB-lite"/>
    </source>
</evidence>
<dbReference type="EMBL" id="VFOW01000001">
    <property type="protein sequence ID" value="TQL77041.1"/>
    <property type="molecule type" value="Genomic_DNA"/>
</dbReference>
<feature type="transmembrane region" description="Helical" evidence="2">
    <location>
        <begin position="34"/>
        <end position="53"/>
    </location>
</feature>
<evidence type="ECO:0000313" key="4">
    <source>
        <dbReference type="Proteomes" id="UP000317043"/>
    </source>
</evidence>
<name>A0A543AWU3_9ACTN</name>
<protein>
    <submittedName>
        <fullName evidence="3">Uncharacterized protein</fullName>
    </submittedName>
</protein>
<organism evidence="3 4">
    <name type="scientific">Stackebrandtia endophytica</name>
    <dbReference type="NCBI Taxonomy" id="1496996"/>
    <lineage>
        <taxon>Bacteria</taxon>
        <taxon>Bacillati</taxon>
        <taxon>Actinomycetota</taxon>
        <taxon>Actinomycetes</taxon>
        <taxon>Glycomycetales</taxon>
        <taxon>Glycomycetaceae</taxon>
        <taxon>Stackebrandtia</taxon>
    </lineage>
</organism>
<comment type="caution">
    <text evidence="3">The sequence shown here is derived from an EMBL/GenBank/DDBJ whole genome shotgun (WGS) entry which is preliminary data.</text>
</comment>
<keyword evidence="2" id="KW-0812">Transmembrane</keyword>
<evidence type="ECO:0000313" key="3">
    <source>
        <dbReference type="EMBL" id="TQL77041.1"/>
    </source>
</evidence>
<keyword evidence="4" id="KW-1185">Reference proteome</keyword>
<reference evidence="3 4" key="1">
    <citation type="submission" date="2019-06" db="EMBL/GenBank/DDBJ databases">
        <title>Sequencing the genomes of 1000 actinobacteria strains.</title>
        <authorList>
            <person name="Klenk H.-P."/>
        </authorList>
    </citation>
    <scope>NUCLEOTIDE SEQUENCE [LARGE SCALE GENOMIC DNA]</scope>
    <source>
        <strain evidence="3 4">DSM 45928</strain>
    </source>
</reference>
<feature type="compositionally biased region" description="Basic and acidic residues" evidence="1">
    <location>
        <begin position="1"/>
        <end position="13"/>
    </location>
</feature>
<evidence type="ECO:0000256" key="2">
    <source>
        <dbReference type="SAM" id="Phobius"/>
    </source>
</evidence>
<dbReference type="Proteomes" id="UP000317043">
    <property type="component" value="Unassembled WGS sequence"/>
</dbReference>
<accession>A0A543AWU3</accession>
<proteinExistence type="predicted"/>
<keyword evidence="2" id="KW-0472">Membrane</keyword>
<dbReference type="InParanoid" id="A0A543AWU3"/>
<sequence>MTNAPRPDREPRQRPGFRGPEEDYPDPPRSWTRAGVLLAGWVGAWAAVFLFGLGMQAVAQAQDDEKLPLDGQAATREFFRLALQTREFEAADQLLCSDYSGLTSEQLRNEFSALADAENAGGLREINVRQSEPPTTPESFVVRVTYGDPSGPSVVVYESVTTANDDDDCIAQISEREPTTEPEPSSSPTEPKVAAKDVVNTFTAAVFQDQDEALAESLQCSDYTGQSIDELLAIRANHDGGDETRVKLDVTPHTKTEPYVTTHDRFKVLVDLDDDTYEFYVTTNPDDPQRCVSSVTIAS</sequence>
<feature type="region of interest" description="Disordered" evidence="1">
    <location>
        <begin position="1"/>
        <end position="29"/>
    </location>
</feature>
<keyword evidence="2" id="KW-1133">Transmembrane helix</keyword>